<dbReference type="STRING" id="254406.SAMN04488042_104269"/>
<name>A0A1I4NMU5_9RHOB</name>
<protein>
    <submittedName>
        <fullName evidence="1">Uncharacterized protein</fullName>
    </submittedName>
</protein>
<sequence>MQLNRNLRRAMRKDAKRLARLAAANCLDYETGRLRMVETDRARAILARVFERLFTAGGEPQVMRLEEGDASYFPSFDQAKTPEGCETWIAAGLDGAGAATYAIREIRVEGIDDPRHRKAHIQAWMLDQLGPELAFAGYPQDIRKDA</sequence>
<organism evidence="1 2">
    <name type="scientific">Shimia aestuarii</name>
    <dbReference type="NCBI Taxonomy" id="254406"/>
    <lineage>
        <taxon>Bacteria</taxon>
        <taxon>Pseudomonadati</taxon>
        <taxon>Pseudomonadota</taxon>
        <taxon>Alphaproteobacteria</taxon>
        <taxon>Rhodobacterales</taxon>
        <taxon>Roseobacteraceae</taxon>
    </lineage>
</organism>
<evidence type="ECO:0000313" key="1">
    <source>
        <dbReference type="EMBL" id="SFM16675.1"/>
    </source>
</evidence>
<dbReference type="Proteomes" id="UP000199144">
    <property type="component" value="Unassembled WGS sequence"/>
</dbReference>
<dbReference type="AlphaFoldDB" id="A0A1I4NMU5"/>
<keyword evidence="2" id="KW-1185">Reference proteome</keyword>
<dbReference type="EMBL" id="FOTQ01000004">
    <property type="protein sequence ID" value="SFM16675.1"/>
    <property type="molecule type" value="Genomic_DNA"/>
</dbReference>
<evidence type="ECO:0000313" key="2">
    <source>
        <dbReference type="Proteomes" id="UP000199144"/>
    </source>
</evidence>
<gene>
    <name evidence="1" type="ORF">SAMN04488042_104269</name>
</gene>
<reference evidence="1 2" key="1">
    <citation type="submission" date="2016-10" db="EMBL/GenBank/DDBJ databases">
        <authorList>
            <person name="de Groot N.N."/>
        </authorList>
    </citation>
    <scope>NUCLEOTIDE SEQUENCE [LARGE SCALE GENOMIC DNA]</scope>
    <source>
        <strain evidence="1 2">DSM 15283</strain>
    </source>
</reference>
<proteinExistence type="predicted"/>
<accession>A0A1I4NMU5</accession>